<organism evidence="1 2">
    <name type="scientific">Lipomyces orientalis</name>
    <dbReference type="NCBI Taxonomy" id="1233043"/>
    <lineage>
        <taxon>Eukaryota</taxon>
        <taxon>Fungi</taxon>
        <taxon>Dikarya</taxon>
        <taxon>Ascomycota</taxon>
        <taxon>Saccharomycotina</taxon>
        <taxon>Lipomycetes</taxon>
        <taxon>Lipomycetales</taxon>
        <taxon>Lipomycetaceae</taxon>
        <taxon>Lipomyces</taxon>
    </lineage>
</organism>
<name>A0ACC3TYA8_9ASCO</name>
<evidence type="ECO:0000313" key="2">
    <source>
        <dbReference type="Proteomes" id="UP001489719"/>
    </source>
</evidence>
<dbReference type="EMBL" id="MU970042">
    <property type="protein sequence ID" value="KAK9325178.1"/>
    <property type="molecule type" value="Genomic_DNA"/>
</dbReference>
<keyword evidence="2" id="KW-1185">Reference proteome</keyword>
<comment type="caution">
    <text evidence="1">The sequence shown here is derived from an EMBL/GenBank/DDBJ whole genome shotgun (WGS) entry which is preliminary data.</text>
</comment>
<sequence length="201" mass="23118">MPAPSVEYMSFLTEFVASSSPALPTHFSAAISRDRREASPREYLHPEPRWEPVPDLMYESDTQDDYDYDCRGPQTPPPGIPLDVDFVDLRTMRRVIQLMHCTGLRVGRKLQEMKEMPVLSPIVWKIWRLAYAVLLAQKKYDGYADLMKIAAQLKYRDGLGELTEQVGLTARLLDEARMEYDICQAEYAARYNLRLPADLSL</sequence>
<evidence type="ECO:0000313" key="1">
    <source>
        <dbReference type="EMBL" id="KAK9325178.1"/>
    </source>
</evidence>
<gene>
    <name evidence="1" type="ORF">V1517DRAFT_314964</name>
</gene>
<dbReference type="Proteomes" id="UP001489719">
    <property type="component" value="Unassembled WGS sequence"/>
</dbReference>
<accession>A0ACC3TYA8</accession>
<reference evidence="2" key="1">
    <citation type="journal article" date="2024" name="Front. Bioeng. Biotechnol.">
        <title>Genome-scale model development and genomic sequencing of the oleaginous clade Lipomyces.</title>
        <authorList>
            <person name="Czajka J.J."/>
            <person name="Han Y."/>
            <person name="Kim J."/>
            <person name="Mondo S.J."/>
            <person name="Hofstad B.A."/>
            <person name="Robles A."/>
            <person name="Haridas S."/>
            <person name="Riley R."/>
            <person name="LaButti K."/>
            <person name="Pangilinan J."/>
            <person name="Andreopoulos W."/>
            <person name="Lipzen A."/>
            <person name="Yan J."/>
            <person name="Wang M."/>
            <person name="Ng V."/>
            <person name="Grigoriev I.V."/>
            <person name="Spatafora J.W."/>
            <person name="Magnuson J.K."/>
            <person name="Baker S.E."/>
            <person name="Pomraning K.R."/>
        </authorList>
    </citation>
    <scope>NUCLEOTIDE SEQUENCE [LARGE SCALE GENOMIC DNA]</scope>
    <source>
        <strain evidence="2">CBS 10300</strain>
    </source>
</reference>
<protein>
    <submittedName>
        <fullName evidence="1">Uncharacterized protein</fullName>
    </submittedName>
</protein>
<proteinExistence type="predicted"/>